<evidence type="ECO:0000256" key="11">
    <source>
        <dbReference type="ARBA" id="ARBA00082360"/>
    </source>
</evidence>
<dbReference type="RefSeq" id="XP_033571453.1">
    <property type="nucleotide sequence ID" value="XM_033718248.1"/>
</dbReference>
<reference evidence="15" key="3">
    <citation type="submission" date="2025-04" db="UniProtKB">
        <authorList>
            <consortium name="RefSeq"/>
        </authorList>
    </citation>
    <scope>IDENTIFICATION</scope>
    <source>
        <strain evidence="15">CBS 304.34</strain>
    </source>
</reference>
<dbReference type="AlphaFoldDB" id="A0A6A6Y7B1"/>
<comment type="similarity">
    <text evidence="3 12">Belongs to the cytochrome c oxidase subunit 6A family.</text>
</comment>
<comment type="subcellular location">
    <subcellularLocation>
        <location evidence="1">Mitochondrion inner membrane</location>
        <topology evidence="1">Single-pass membrane protein</topology>
    </subcellularLocation>
</comment>
<organism evidence="13">
    <name type="scientific">Mytilinidion resinicola</name>
    <dbReference type="NCBI Taxonomy" id="574789"/>
    <lineage>
        <taxon>Eukaryota</taxon>
        <taxon>Fungi</taxon>
        <taxon>Dikarya</taxon>
        <taxon>Ascomycota</taxon>
        <taxon>Pezizomycotina</taxon>
        <taxon>Dothideomycetes</taxon>
        <taxon>Pleosporomycetidae</taxon>
        <taxon>Mytilinidiales</taxon>
        <taxon>Mytilinidiaceae</taxon>
        <taxon>Mytilinidion</taxon>
    </lineage>
</organism>
<proteinExistence type="inferred from homology"/>
<evidence type="ECO:0000256" key="5">
    <source>
        <dbReference type="ARBA" id="ARBA00022792"/>
    </source>
</evidence>
<comment type="pathway">
    <text evidence="2">Energy metabolism; oxidative phosphorylation.</text>
</comment>
<evidence type="ECO:0000256" key="2">
    <source>
        <dbReference type="ARBA" id="ARBA00004673"/>
    </source>
</evidence>
<dbReference type="FunFam" id="4.10.95.10:FF:000001">
    <property type="entry name" value="Cytochrome c oxidase subunit 6A, mitochondrial"/>
    <property type="match status" value="1"/>
</dbReference>
<dbReference type="Proteomes" id="UP000504636">
    <property type="component" value="Unplaced"/>
</dbReference>
<dbReference type="SUPFAM" id="SSF81411">
    <property type="entry name" value="Mitochondrial cytochrome c oxidase subunit VIa"/>
    <property type="match status" value="1"/>
</dbReference>
<keyword evidence="6" id="KW-0809">Transit peptide</keyword>
<name>A0A6A6Y7B1_9PEZI</name>
<dbReference type="GO" id="GO:0030234">
    <property type="term" value="F:enzyme regulator activity"/>
    <property type="evidence" value="ECO:0007669"/>
    <property type="project" value="TreeGrafter"/>
</dbReference>
<keyword evidence="4" id="KW-0812">Transmembrane</keyword>
<evidence type="ECO:0000256" key="1">
    <source>
        <dbReference type="ARBA" id="ARBA00004434"/>
    </source>
</evidence>
<keyword evidence="14" id="KW-1185">Reference proteome</keyword>
<evidence type="ECO:0000256" key="10">
    <source>
        <dbReference type="ARBA" id="ARBA00070930"/>
    </source>
</evidence>
<keyword evidence="8" id="KW-0496">Mitochondrion</keyword>
<evidence type="ECO:0000256" key="3">
    <source>
        <dbReference type="ARBA" id="ARBA00005553"/>
    </source>
</evidence>
<dbReference type="InterPro" id="IPR001349">
    <property type="entry name" value="Cyt_c_oxidase_su6a"/>
</dbReference>
<evidence type="ECO:0000313" key="14">
    <source>
        <dbReference type="Proteomes" id="UP000504636"/>
    </source>
</evidence>
<evidence type="ECO:0000313" key="13">
    <source>
        <dbReference type="EMBL" id="KAF2804489.1"/>
    </source>
</evidence>
<evidence type="ECO:0000256" key="12">
    <source>
        <dbReference type="RuleBase" id="RU004396"/>
    </source>
</evidence>
<dbReference type="Gene3D" id="4.10.95.10">
    <property type="entry name" value="Cytochrome c oxidase, subunit VIa"/>
    <property type="match status" value="1"/>
</dbReference>
<dbReference type="PANTHER" id="PTHR11504:SF0">
    <property type="entry name" value="CYTOCHROME C OXIDASE SUBUNIT"/>
    <property type="match status" value="1"/>
</dbReference>
<keyword evidence="7" id="KW-1133">Transmembrane helix</keyword>
<sequence>MLSQRALLRAAPRFVRTPAARTTVRSRFYSEVKLEGNADNAFNRERLAVKHHAAETSGLWRKLSIYVVIPALAIASANAYKLWVEHWEHVAHAPPKSELPEYSYQNIRTKNFWYGTGDKTWFWNDKVNYHKNAPEE</sequence>
<dbReference type="OrthoDB" id="5947505at2759"/>
<reference evidence="15" key="2">
    <citation type="submission" date="2020-04" db="EMBL/GenBank/DDBJ databases">
        <authorList>
            <consortium name="NCBI Genome Project"/>
        </authorList>
    </citation>
    <scope>NUCLEOTIDE SEQUENCE</scope>
    <source>
        <strain evidence="15">CBS 304.34</strain>
    </source>
</reference>
<gene>
    <name evidence="13 15" type="ORF">BDZ99DRAFT_452068</name>
</gene>
<evidence type="ECO:0000256" key="9">
    <source>
        <dbReference type="ARBA" id="ARBA00023136"/>
    </source>
</evidence>
<protein>
    <recommendedName>
        <fullName evidence="10">Cytochrome c oxidase subunit 13, mitochondrial</fullName>
    </recommendedName>
    <alternativeName>
        <fullName evidence="11">Cytochrome c oxidase polypeptide VIa</fullName>
    </alternativeName>
</protein>
<reference evidence="13 15" key="1">
    <citation type="journal article" date="2020" name="Stud. Mycol.">
        <title>101 Dothideomycetes genomes: a test case for predicting lifestyles and emergence of pathogens.</title>
        <authorList>
            <person name="Haridas S."/>
            <person name="Albert R."/>
            <person name="Binder M."/>
            <person name="Bloem J."/>
            <person name="Labutti K."/>
            <person name="Salamov A."/>
            <person name="Andreopoulos B."/>
            <person name="Baker S."/>
            <person name="Barry K."/>
            <person name="Bills G."/>
            <person name="Bluhm B."/>
            <person name="Cannon C."/>
            <person name="Castanera R."/>
            <person name="Culley D."/>
            <person name="Daum C."/>
            <person name="Ezra D."/>
            <person name="Gonzalez J."/>
            <person name="Henrissat B."/>
            <person name="Kuo A."/>
            <person name="Liang C."/>
            <person name="Lipzen A."/>
            <person name="Lutzoni F."/>
            <person name="Magnuson J."/>
            <person name="Mondo S."/>
            <person name="Nolan M."/>
            <person name="Ohm R."/>
            <person name="Pangilinan J."/>
            <person name="Park H.-J."/>
            <person name="Ramirez L."/>
            <person name="Alfaro M."/>
            <person name="Sun H."/>
            <person name="Tritt A."/>
            <person name="Yoshinaga Y."/>
            <person name="Zwiers L.-H."/>
            <person name="Turgeon B."/>
            <person name="Goodwin S."/>
            <person name="Spatafora J."/>
            <person name="Crous P."/>
            <person name="Grigoriev I."/>
        </authorList>
    </citation>
    <scope>NUCLEOTIDE SEQUENCE</scope>
    <source>
        <strain evidence="13 15">CBS 304.34</strain>
    </source>
</reference>
<keyword evidence="9" id="KW-0472">Membrane</keyword>
<evidence type="ECO:0000313" key="15">
    <source>
        <dbReference type="RefSeq" id="XP_033571453.1"/>
    </source>
</evidence>
<accession>A0A6A6Y7B1</accession>
<dbReference type="InterPro" id="IPR036418">
    <property type="entry name" value="Cyt_c_oxidase_su6a_sf"/>
</dbReference>
<evidence type="ECO:0000256" key="7">
    <source>
        <dbReference type="ARBA" id="ARBA00022989"/>
    </source>
</evidence>
<evidence type="ECO:0000256" key="8">
    <source>
        <dbReference type="ARBA" id="ARBA00023128"/>
    </source>
</evidence>
<evidence type="ECO:0000256" key="4">
    <source>
        <dbReference type="ARBA" id="ARBA00022692"/>
    </source>
</evidence>
<dbReference type="PANTHER" id="PTHR11504">
    <property type="entry name" value="CYTOCHROME C OXIDASE POLYPEPTIDE VIA"/>
    <property type="match status" value="1"/>
</dbReference>
<dbReference type="EMBL" id="MU003713">
    <property type="protein sequence ID" value="KAF2804489.1"/>
    <property type="molecule type" value="Genomic_DNA"/>
</dbReference>
<keyword evidence="5" id="KW-0999">Mitochondrion inner membrane</keyword>
<dbReference type="GeneID" id="54459141"/>
<evidence type="ECO:0000256" key="6">
    <source>
        <dbReference type="ARBA" id="ARBA00022946"/>
    </source>
</evidence>
<dbReference type="Pfam" id="PF02046">
    <property type="entry name" value="COX6A"/>
    <property type="match status" value="1"/>
</dbReference>
<dbReference type="GO" id="GO:0006123">
    <property type="term" value="P:mitochondrial electron transport, cytochrome c to oxygen"/>
    <property type="evidence" value="ECO:0007669"/>
    <property type="project" value="TreeGrafter"/>
</dbReference>
<dbReference type="GO" id="GO:0005743">
    <property type="term" value="C:mitochondrial inner membrane"/>
    <property type="evidence" value="ECO:0007669"/>
    <property type="project" value="UniProtKB-SubCell"/>
</dbReference>